<keyword evidence="3" id="KW-1185">Reference proteome</keyword>
<dbReference type="Gene3D" id="3.30.40.10">
    <property type="entry name" value="Zinc/RING finger domain, C3HC4 (zinc finger)"/>
    <property type="match status" value="1"/>
</dbReference>
<feature type="region of interest" description="Disordered" evidence="1">
    <location>
        <begin position="355"/>
        <end position="460"/>
    </location>
</feature>
<dbReference type="Proteomes" id="UP001219518">
    <property type="component" value="Unassembled WGS sequence"/>
</dbReference>
<reference evidence="2" key="1">
    <citation type="submission" date="2021-07" db="EMBL/GenBank/DDBJ databases">
        <authorList>
            <person name="Catto M.A."/>
            <person name="Jacobson A."/>
            <person name="Kennedy G."/>
            <person name="Labadie P."/>
            <person name="Hunt B.G."/>
            <person name="Srinivasan R."/>
        </authorList>
    </citation>
    <scope>NUCLEOTIDE SEQUENCE</scope>
    <source>
        <strain evidence="2">PL_HMW_Pooled</strain>
        <tissue evidence="2">Head</tissue>
    </source>
</reference>
<dbReference type="EMBL" id="JAHWGI010001161">
    <property type="protein sequence ID" value="KAK3924019.1"/>
    <property type="molecule type" value="Genomic_DNA"/>
</dbReference>
<sequence>MGATDFSMDREKRNIVANRKTFCSTSEMPDQEGPAYFSKGKFVGTIKESYKCRVCWKPQGVRHRTGCDECDRWFYTTCVKLSIRQAESLDKFVCNECSKNDSDSPVTELVPNASIVDNSCFSPGVHVGYGFVASSRKQVADRADTGRPISGVITSTSPFKIKIIDMEESNLNISKTTGNLNCSTQLSSKSEQNPYAAPLLNYLSMENLYHQMKQQSLLPRGRHLEKKMFAIMSKRRKIILTKLAISLDQARFVDEISIYVSASISGQAMSMSDSSSSMCAAVNVQFGFAASPFKEGPDSNSAPTSCPVSAVAKSTSPFKITELKKSDLNANKMLKGILVLYSIIHHLRKSVSLKKSTTLMQEKKTPCGPTPEKSPCSGSTPQKTPSSVCTPQKTPSSVCIPQKAPSIVSTPQKTPSTVSTPQKTPSRKRPSSSKGNFEPELSPYFKIPRPSKHSSVHYVK</sequence>
<feature type="compositionally biased region" description="Polar residues" evidence="1">
    <location>
        <begin position="407"/>
        <end position="424"/>
    </location>
</feature>
<evidence type="ECO:0000313" key="3">
    <source>
        <dbReference type="Proteomes" id="UP001219518"/>
    </source>
</evidence>
<evidence type="ECO:0000256" key="1">
    <source>
        <dbReference type="SAM" id="MobiDB-lite"/>
    </source>
</evidence>
<accession>A0AAE1LMG8</accession>
<evidence type="ECO:0000313" key="2">
    <source>
        <dbReference type="EMBL" id="KAK3924019.1"/>
    </source>
</evidence>
<feature type="compositionally biased region" description="Basic residues" evidence="1">
    <location>
        <begin position="449"/>
        <end position="460"/>
    </location>
</feature>
<dbReference type="SUPFAM" id="SSF57903">
    <property type="entry name" value="FYVE/PHD zinc finger"/>
    <property type="match status" value="1"/>
</dbReference>
<protein>
    <submittedName>
        <fullName evidence="2">PHD finger protein 3</fullName>
    </submittedName>
</protein>
<gene>
    <name evidence="2" type="ORF">KUF71_002349</name>
</gene>
<feature type="compositionally biased region" description="Polar residues" evidence="1">
    <location>
        <begin position="376"/>
        <end position="399"/>
    </location>
</feature>
<proteinExistence type="predicted"/>
<dbReference type="AlphaFoldDB" id="A0AAE1LMG8"/>
<comment type="caution">
    <text evidence="2">The sequence shown here is derived from an EMBL/GenBank/DDBJ whole genome shotgun (WGS) entry which is preliminary data.</text>
</comment>
<organism evidence="2 3">
    <name type="scientific">Frankliniella fusca</name>
    <dbReference type="NCBI Taxonomy" id="407009"/>
    <lineage>
        <taxon>Eukaryota</taxon>
        <taxon>Metazoa</taxon>
        <taxon>Ecdysozoa</taxon>
        <taxon>Arthropoda</taxon>
        <taxon>Hexapoda</taxon>
        <taxon>Insecta</taxon>
        <taxon>Pterygota</taxon>
        <taxon>Neoptera</taxon>
        <taxon>Paraneoptera</taxon>
        <taxon>Thysanoptera</taxon>
        <taxon>Terebrantia</taxon>
        <taxon>Thripoidea</taxon>
        <taxon>Thripidae</taxon>
        <taxon>Frankliniella</taxon>
    </lineage>
</organism>
<reference evidence="2" key="2">
    <citation type="journal article" date="2023" name="BMC Genomics">
        <title>Pest status, molecular evolution, and epigenetic factors derived from the genome assembly of Frankliniella fusca, a thysanopteran phytovirus vector.</title>
        <authorList>
            <person name="Catto M.A."/>
            <person name="Labadie P.E."/>
            <person name="Jacobson A.L."/>
            <person name="Kennedy G.G."/>
            <person name="Srinivasan R."/>
            <person name="Hunt B.G."/>
        </authorList>
    </citation>
    <scope>NUCLEOTIDE SEQUENCE</scope>
    <source>
        <strain evidence="2">PL_HMW_Pooled</strain>
    </source>
</reference>
<dbReference type="InterPro" id="IPR011011">
    <property type="entry name" value="Znf_FYVE_PHD"/>
</dbReference>
<dbReference type="InterPro" id="IPR013083">
    <property type="entry name" value="Znf_RING/FYVE/PHD"/>
</dbReference>
<name>A0AAE1LMG8_9NEOP</name>